<dbReference type="InterPro" id="IPR000873">
    <property type="entry name" value="AMP-dep_synth/lig_dom"/>
</dbReference>
<organism evidence="3 4">
    <name type="scientific">Chitinasiproducens palmae</name>
    <dbReference type="NCBI Taxonomy" id="1770053"/>
    <lineage>
        <taxon>Bacteria</taxon>
        <taxon>Pseudomonadati</taxon>
        <taxon>Pseudomonadota</taxon>
        <taxon>Betaproteobacteria</taxon>
        <taxon>Burkholderiales</taxon>
        <taxon>Burkholderiaceae</taxon>
        <taxon>Chitinasiproducens</taxon>
    </lineage>
</organism>
<dbReference type="AlphaFoldDB" id="A0A1H2PW10"/>
<dbReference type="RefSeq" id="WP_091913241.1">
    <property type="nucleotide sequence ID" value="NZ_FNLO01000018.1"/>
</dbReference>
<dbReference type="Pfam" id="PF00501">
    <property type="entry name" value="AMP-binding"/>
    <property type="match status" value="1"/>
</dbReference>
<dbReference type="STRING" id="1770053.SAMN05216551_11827"/>
<dbReference type="NCBIfam" id="NF005676">
    <property type="entry name" value="PRK07470.1"/>
    <property type="match status" value="1"/>
</dbReference>
<dbReference type="OrthoDB" id="9766486at2"/>
<reference evidence="4" key="1">
    <citation type="submission" date="2016-09" db="EMBL/GenBank/DDBJ databases">
        <authorList>
            <person name="Varghese N."/>
            <person name="Submissions S."/>
        </authorList>
    </citation>
    <scope>NUCLEOTIDE SEQUENCE [LARGE SCALE GENOMIC DNA]</scope>
    <source>
        <strain evidence="4">JS23</strain>
    </source>
</reference>
<protein>
    <submittedName>
        <fullName evidence="3">Acyl-CoA synthetase (AMP-forming)/AMP-acid ligase II</fullName>
    </submittedName>
</protein>
<dbReference type="EMBL" id="FNLO01000018">
    <property type="protein sequence ID" value="SDV51521.1"/>
    <property type="molecule type" value="Genomic_DNA"/>
</dbReference>
<dbReference type="Proteomes" id="UP000243719">
    <property type="component" value="Unassembled WGS sequence"/>
</dbReference>
<evidence type="ECO:0000259" key="2">
    <source>
        <dbReference type="Pfam" id="PF13193"/>
    </source>
</evidence>
<dbReference type="Gene3D" id="3.40.50.12780">
    <property type="entry name" value="N-terminal domain of ligase-like"/>
    <property type="match status" value="1"/>
</dbReference>
<dbReference type="InterPro" id="IPR042099">
    <property type="entry name" value="ANL_N_sf"/>
</dbReference>
<dbReference type="InterPro" id="IPR025110">
    <property type="entry name" value="AMP-bd_C"/>
</dbReference>
<dbReference type="InterPro" id="IPR045851">
    <property type="entry name" value="AMP-bd_C_sf"/>
</dbReference>
<dbReference type="GO" id="GO:0016878">
    <property type="term" value="F:acid-thiol ligase activity"/>
    <property type="evidence" value="ECO:0007669"/>
    <property type="project" value="UniProtKB-ARBA"/>
</dbReference>
<feature type="domain" description="AMP-dependent synthetase/ligase" evidence="1">
    <location>
        <begin position="14"/>
        <end position="380"/>
    </location>
</feature>
<dbReference type="Pfam" id="PF13193">
    <property type="entry name" value="AMP-binding_C"/>
    <property type="match status" value="1"/>
</dbReference>
<dbReference type="PANTHER" id="PTHR43767:SF1">
    <property type="entry name" value="NONRIBOSOMAL PEPTIDE SYNTHASE PES1 (EUROFUNG)-RELATED"/>
    <property type="match status" value="1"/>
</dbReference>
<evidence type="ECO:0000313" key="4">
    <source>
        <dbReference type="Proteomes" id="UP000243719"/>
    </source>
</evidence>
<gene>
    <name evidence="3" type="ORF">SAMN05216551_11827</name>
</gene>
<dbReference type="Gene3D" id="3.30.300.30">
    <property type="match status" value="1"/>
</dbReference>
<evidence type="ECO:0000259" key="1">
    <source>
        <dbReference type="Pfam" id="PF00501"/>
    </source>
</evidence>
<proteinExistence type="predicted"/>
<accession>A0A1H2PW10</accession>
<keyword evidence="3" id="KW-0436">Ligase</keyword>
<name>A0A1H2PW10_9BURK</name>
<dbReference type="SUPFAM" id="SSF56801">
    <property type="entry name" value="Acetyl-CoA synthetase-like"/>
    <property type="match status" value="1"/>
</dbReference>
<feature type="domain" description="AMP-binding enzyme C-terminal" evidence="2">
    <location>
        <begin position="431"/>
        <end position="507"/>
    </location>
</feature>
<dbReference type="InterPro" id="IPR020845">
    <property type="entry name" value="AMP-binding_CS"/>
</dbReference>
<keyword evidence="4" id="KW-1185">Reference proteome</keyword>
<sequence length="530" mass="57942">MLTTVMNLGDLLSNNARRLGDAPGFILRERSHTWAEINQRVDAVAGALRELGVGKGDRILVHSRNNLPLFESAWVAFKLGAVWVPTNFRIAPPEAAYLGSSSGASVMIYDRGFEPYVDAVRAASPALKHVLAIGTPRDGEHAYETLAAARREQPFASAEVDRDDPLWFFYTSGTTGLPKAGTLTHGQMAFVVNNHLADLMPGVTHESRSLVVAPLSHGAGIHAIVNAARGAASVLPGGERLDADEAWALVEAHRVDNMFTVPTIVKMLTEDAAVDRYDHSSLKYVIYAGAPMYRADQKHALRKLGRVLVQYYGLGEVTGNITVLPPWLHDEDDASFGRVGSCGYARTGIDIAILDAAGQRLAPFETGEICVRGPAVFIGYDNNEKANEKAFKHGWFHTGDLGHLDREGFLYITGRESDMYISGGSNVYPREVEEALLMHDAVREVAVLGMPDPKWGEAGVAVVVCREGAAQPDEQTLLDHLAPRLARYKWPKRFVFWDALPKSAYGKITKKDIRALLNETEQPAQQVEPA</sequence>
<dbReference type="PANTHER" id="PTHR43767">
    <property type="entry name" value="LONG-CHAIN-FATTY-ACID--COA LIGASE"/>
    <property type="match status" value="1"/>
</dbReference>
<dbReference type="InterPro" id="IPR050237">
    <property type="entry name" value="ATP-dep_AMP-bd_enzyme"/>
</dbReference>
<dbReference type="PROSITE" id="PS00455">
    <property type="entry name" value="AMP_BINDING"/>
    <property type="match status" value="1"/>
</dbReference>
<evidence type="ECO:0000313" key="3">
    <source>
        <dbReference type="EMBL" id="SDV51521.1"/>
    </source>
</evidence>